<accession>A0A059KWR3</accession>
<dbReference type="Gene3D" id="3.40.50.150">
    <property type="entry name" value="Vaccinia Virus protein VP39"/>
    <property type="match status" value="1"/>
</dbReference>
<comment type="caution">
    <text evidence="5">The sequence shown here is derived from an EMBL/GenBank/DDBJ whole genome shotgun (WGS) entry which is preliminary data.</text>
</comment>
<keyword evidence="3" id="KW-0949">S-adenosyl-L-methionine</keyword>
<evidence type="ECO:0000259" key="4">
    <source>
        <dbReference type="Pfam" id="PF05175"/>
    </source>
</evidence>
<dbReference type="GO" id="GO:0008757">
    <property type="term" value="F:S-adenosylmethionine-dependent methyltransferase activity"/>
    <property type="evidence" value="ECO:0007669"/>
    <property type="project" value="InterPro"/>
</dbReference>
<evidence type="ECO:0000313" key="5">
    <source>
        <dbReference type="EMBL" id="KDD66154.1"/>
    </source>
</evidence>
<feature type="domain" description="Methyltransferase small" evidence="4">
    <location>
        <begin position="65"/>
        <end position="206"/>
    </location>
</feature>
<proteinExistence type="predicted"/>
<evidence type="ECO:0000256" key="3">
    <source>
        <dbReference type="ARBA" id="ARBA00022691"/>
    </source>
</evidence>
<sequence length="237" mass="25945">MHEDTIESTKIYTQVFPMEWIEIGLSAFSSHAQHVANLAKPQPAASIGGVELFLPSNVYHPGIGLSSSLLVDALLSENIGRTVLDLGCGSGFVGISLYCQGMDLVLADISNASISSTTENLRRIGIPGRVILSDLFSNLKGMRFDTILFNPPLFDKTVEHEAEIALCDPNGDLLTRFLTEATQHLTSKGRIYFMASNLMNREALLSGLGSYRYKIISSSFSMQSEVSRWIVSARSKH</sequence>
<dbReference type="PANTHER" id="PTHR47816:SF4">
    <property type="entry name" value="RIBOSOMAL RNA SMALL SUBUNIT METHYLTRANSFERASE C"/>
    <property type="match status" value="1"/>
</dbReference>
<reference evidence="5 6" key="1">
    <citation type="submission" date="2013-12" db="EMBL/GenBank/DDBJ databases">
        <authorList>
            <person name="Formusa P.A."/>
            <person name="Habash M."/>
            <person name="Lee H."/>
            <person name="Trevors J.T."/>
        </authorList>
    </citation>
    <scope>NUCLEOTIDE SEQUENCE [LARGE SCALE GENOMIC DNA]</scope>
    <source>
        <strain evidence="5 6">PD30</strain>
    </source>
</reference>
<dbReference type="InterPro" id="IPR046977">
    <property type="entry name" value="RsmC/RlmG"/>
</dbReference>
<keyword evidence="2" id="KW-0808">Transferase</keyword>
<gene>
    <name evidence="5" type="ORF">V466_25570</name>
</gene>
<dbReference type="RefSeq" id="WP_033060879.1">
    <property type="nucleotide sequence ID" value="NZ_AZQQ01000100.1"/>
</dbReference>
<organism evidence="5 6">
    <name type="scientific">Pseudomonas mandelii PD30</name>
    <dbReference type="NCBI Taxonomy" id="1419583"/>
    <lineage>
        <taxon>Bacteria</taxon>
        <taxon>Pseudomonadati</taxon>
        <taxon>Pseudomonadota</taxon>
        <taxon>Gammaproteobacteria</taxon>
        <taxon>Pseudomonadales</taxon>
        <taxon>Pseudomonadaceae</taxon>
        <taxon>Pseudomonas</taxon>
    </lineage>
</organism>
<dbReference type="EMBL" id="AZQQ01000100">
    <property type="protein sequence ID" value="KDD66154.1"/>
    <property type="molecule type" value="Genomic_DNA"/>
</dbReference>
<dbReference type="AlphaFoldDB" id="A0A059KWR3"/>
<evidence type="ECO:0000256" key="2">
    <source>
        <dbReference type="ARBA" id="ARBA00022679"/>
    </source>
</evidence>
<dbReference type="Proteomes" id="UP000026739">
    <property type="component" value="Unassembled WGS sequence"/>
</dbReference>
<dbReference type="Pfam" id="PF05175">
    <property type="entry name" value="MTS"/>
    <property type="match status" value="1"/>
</dbReference>
<dbReference type="InterPro" id="IPR007848">
    <property type="entry name" value="Small_mtfrase_dom"/>
</dbReference>
<dbReference type="CDD" id="cd02440">
    <property type="entry name" value="AdoMet_MTases"/>
    <property type="match status" value="1"/>
</dbReference>
<dbReference type="GO" id="GO:0032259">
    <property type="term" value="P:methylation"/>
    <property type="evidence" value="ECO:0007669"/>
    <property type="project" value="UniProtKB-KW"/>
</dbReference>
<keyword evidence="1" id="KW-0489">Methyltransferase</keyword>
<name>A0A059KWR3_9PSED</name>
<evidence type="ECO:0000256" key="1">
    <source>
        <dbReference type="ARBA" id="ARBA00022603"/>
    </source>
</evidence>
<evidence type="ECO:0000313" key="6">
    <source>
        <dbReference type="Proteomes" id="UP000026739"/>
    </source>
</evidence>
<dbReference type="PANTHER" id="PTHR47816">
    <property type="entry name" value="RIBOSOMAL RNA SMALL SUBUNIT METHYLTRANSFERASE C"/>
    <property type="match status" value="1"/>
</dbReference>
<protein>
    <recommendedName>
        <fullName evidence="4">Methyltransferase small domain-containing protein</fullName>
    </recommendedName>
</protein>
<dbReference type="InterPro" id="IPR029063">
    <property type="entry name" value="SAM-dependent_MTases_sf"/>
</dbReference>
<dbReference type="SUPFAM" id="SSF53335">
    <property type="entry name" value="S-adenosyl-L-methionine-dependent methyltransferases"/>
    <property type="match status" value="1"/>
</dbReference>
<dbReference type="eggNOG" id="COG2890">
    <property type="taxonomic scope" value="Bacteria"/>
</dbReference>